<evidence type="ECO:0000256" key="11">
    <source>
        <dbReference type="SAM" id="MobiDB-lite"/>
    </source>
</evidence>
<dbReference type="GO" id="GO:0005744">
    <property type="term" value="C:TIM23 mitochondrial import inner membrane translocase complex"/>
    <property type="evidence" value="ECO:0007669"/>
    <property type="project" value="TreeGrafter"/>
</dbReference>
<dbReference type="PANTHER" id="PTHR10485:SF0">
    <property type="entry name" value="AT05822P-RELATED"/>
    <property type="match status" value="1"/>
</dbReference>
<keyword evidence="13" id="KW-1185">Reference proteome</keyword>
<feature type="non-terminal residue" evidence="12">
    <location>
        <position position="67"/>
    </location>
</feature>
<dbReference type="AlphaFoldDB" id="K0RM65"/>
<keyword evidence="10" id="KW-0472">Membrane</keyword>
<evidence type="ECO:0000256" key="9">
    <source>
        <dbReference type="ARBA" id="ARBA00023128"/>
    </source>
</evidence>
<name>K0RM65_THAOC</name>
<evidence type="ECO:0000256" key="1">
    <source>
        <dbReference type="ARBA" id="ARBA00004448"/>
    </source>
</evidence>
<evidence type="ECO:0000313" key="12">
    <source>
        <dbReference type="EMBL" id="EJK54813.1"/>
    </source>
</evidence>
<keyword evidence="8" id="KW-0811">Translocation</keyword>
<gene>
    <name evidence="12" type="ORF">THAOC_25526</name>
</gene>
<evidence type="ECO:0000256" key="4">
    <source>
        <dbReference type="ARBA" id="ARBA00022692"/>
    </source>
</evidence>
<dbReference type="Pfam" id="PF02466">
    <property type="entry name" value="Tim17"/>
    <property type="match status" value="1"/>
</dbReference>
<dbReference type="EMBL" id="AGNL01035238">
    <property type="protein sequence ID" value="EJK54813.1"/>
    <property type="molecule type" value="Genomic_DNA"/>
</dbReference>
<comment type="similarity">
    <text evidence="2">Belongs to the Tim17/Tim22/Tim23 family.</text>
</comment>
<accession>K0RM65</accession>
<evidence type="ECO:0000313" key="13">
    <source>
        <dbReference type="Proteomes" id="UP000266841"/>
    </source>
</evidence>
<keyword evidence="7" id="KW-1133">Transmembrane helix</keyword>
<evidence type="ECO:0000256" key="7">
    <source>
        <dbReference type="ARBA" id="ARBA00022989"/>
    </source>
</evidence>
<feature type="region of interest" description="Disordered" evidence="11">
    <location>
        <begin position="25"/>
        <end position="67"/>
    </location>
</feature>
<evidence type="ECO:0000256" key="6">
    <source>
        <dbReference type="ARBA" id="ARBA00022927"/>
    </source>
</evidence>
<comment type="subcellular location">
    <subcellularLocation>
        <location evidence="1">Mitochondrion inner membrane</location>
        <topology evidence="1">Multi-pass membrane protein</topology>
    </subcellularLocation>
</comment>
<keyword evidence="4" id="KW-0812">Transmembrane</keyword>
<dbReference type="GO" id="GO:0030150">
    <property type="term" value="P:protein import into mitochondrial matrix"/>
    <property type="evidence" value="ECO:0007669"/>
    <property type="project" value="TreeGrafter"/>
</dbReference>
<feature type="compositionally biased region" description="Basic and acidic residues" evidence="11">
    <location>
        <begin position="45"/>
        <end position="58"/>
    </location>
</feature>
<dbReference type="PANTHER" id="PTHR10485">
    <property type="entry name" value="MITOCHONDRIAL IMPORT INNER MEMBRANE TRANSLOCASE SUBUNIT TIM-17"/>
    <property type="match status" value="1"/>
</dbReference>
<evidence type="ECO:0000256" key="5">
    <source>
        <dbReference type="ARBA" id="ARBA00022792"/>
    </source>
</evidence>
<evidence type="ECO:0000256" key="8">
    <source>
        <dbReference type="ARBA" id="ARBA00023010"/>
    </source>
</evidence>
<comment type="caution">
    <text evidence="12">The sequence shown here is derived from an EMBL/GenBank/DDBJ whole genome shotgun (WGS) entry which is preliminary data.</text>
</comment>
<keyword evidence="5" id="KW-0999">Mitochondrion inner membrane</keyword>
<keyword evidence="3" id="KW-0813">Transport</keyword>
<keyword evidence="9" id="KW-0496">Mitochondrion</keyword>
<evidence type="ECO:0000256" key="3">
    <source>
        <dbReference type="ARBA" id="ARBA00022448"/>
    </source>
</evidence>
<sequence>MSAVRQKEDPWNSIVSGAATGGVLAARAGPRGHGVRGRGGGGDTGAHRGDGDMDEQRVRRAPAGVSG</sequence>
<dbReference type="Proteomes" id="UP000266841">
    <property type="component" value="Unassembled WGS sequence"/>
</dbReference>
<proteinExistence type="inferred from homology"/>
<evidence type="ECO:0000256" key="2">
    <source>
        <dbReference type="ARBA" id="ARBA00008444"/>
    </source>
</evidence>
<evidence type="ECO:0000256" key="10">
    <source>
        <dbReference type="ARBA" id="ARBA00023136"/>
    </source>
</evidence>
<reference evidence="12 13" key="1">
    <citation type="journal article" date="2012" name="Genome Biol.">
        <title>Genome and low-iron response of an oceanic diatom adapted to chronic iron limitation.</title>
        <authorList>
            <person name="Lommer M."/>
            <person name="Specht M."/>
            <person name="Roy A.S."/>
            <person name="Kraemer L."/>
            <person name="Andreson R."/>
            <person name="Gutowska M.A."/>
            <person name="Wolf J."/>
            <person name="Bergner S.V."/>
            <person name="Schilhabel M.B."/>
            <person name="Klostermeier U.C."/>
            <person name="Beiko R.G."/>
            <person name="Rosenstiel P."/>
            <person name="Hippler M."/>
            <person name="Laroche J."/>
        </authorList>
    </citation>
    <scope>NUCLEOTIDE SEQUENCE [LARGE SCALE GENOMIC DNA]</scope>
    <source>
        <strain evidence="12 13">CCMP1005</strain>
    </source>
</reference>
<dbReference type="GO" id="GO:0008320">
    <property type="term" value="F:protein transmembrane transporter activity"/>
    <property type="evidence" value="ECO:0007669"/>
    <property type="project" value="TreeGrafter"/>
</dbReference>
<organism evidence="12 13">
    <name type="scientific">Thalassiosira oceanica</name>
    <name type="common">Marine diatom</name>
    <dbReference type="NCBI Taxonomy" id="159749"/>
    <lineage>
        <taxon>Eukaryota</taxon>
        <taxon>Sar</taxon>
        <taxon>Stramenopiles</taxon>
        <taxon>Ochrophyta</taxon>
        <taxon>Bacillariophyta</taxon>
        <taxon>Coscinodiscophyceae</taxon>
        <taxon>Thalassiosirophycidae</taxon>
        <taxon>Thalassiosirales</taxon>
        <taxon>Thalassiosiraceae</taxon>
        <taxon>Thalassiosira</taxon>
    </lineage>
</organism>
<protein>
    <submittedName>
        <fullName evidence="12">Uncharacterized protein</fullName>
    </submittedName>
</protein>
<dbReference type="eggNOG" id="KOG1652">
    <property type="taxonomic scope" value="Eukaryota"/>
</dbReference>
<keyword evidence="6" id="KW-0653">Protein transport</keyword>